<dbReference type="SUPFAM" id="SSF53448">
    <property type="entry name" value="Nucleotide-diphospho-sugar transferases"/>
    <property type="match status" value="1"/>
</dbReference>
<feature type="domain" description="Glycosyltransferase 2-like" evidence="1">
    <location>
        <begin position="6"/>
        <end position="112"/>
    </location>
</feature>
<dbReference type="GO" id="GO:0016740">
    <property type="term" value="F:transferase activity"/>
    <property type="evidence" value="ECO:0007669"/>
    <property type="project" value="UniProtKB-KW"/>
</dbReference>
<dbReference type="InterPro" id="IPR001173">
    <property type="entry name" value="Glyco_trans_2-like"/>
</dbReference>
<name>A0A7W1WWH5_9GAMM</name>
<dbReference type="AlphaFoldDB" id="A0A7W1WWH5"/>
<keyword evidence="3" id="KW-1185">Reference proteome</keyword>
<accession>A0A7W1WWH5</accession>
<dbReference type="Pfam" id="PF00535">
    <property type="entry name" value="Glycos_transf_2"/>
    <property type="match status" value="1"/>
</dbReference>
<dbReference type="Proteomes" id="UP000538931">
    <property type="component" value="Unassembled WGS sequence"/>
</dbReference>
<evidence type="ECO:0000259" key="1">
    <source>
        <dbReference type="Pfam" id="PF00535"/>
    </source>
</evidence>
<comment type="caution">
    <text evidence="2">The sequence shown here is derived from an EMBL/GenBank/DDBJ whole genome shotgun (WGS) entry which is preliminary data.</text>
</comment>
<dbReference type="RefSeq" id="WP_181737456.1">
    <property type="nucleotide sequence ID" value="NZ_JACEMT010000036.1"/>
</dbReference>
<sequence length="303" mass="35229">MNTAPIVLFVYNRPWHTRKTVEALQANELATISDLIIYSDGARNSESVESVQEVRNFIKSISGFKSVKIFERDKNWGLAANIIDGVTTVVNQYGKVIVMEDDIVTSPAFLKFMNQMLDYYEKEKKVWHVSGWNYPIETEGLGDFFFWRVMNCWGWATWADRWSYFKKNPKELVKKWDKTKKKHFDLDGSGVFWNQVLRNAYSSLDTWAIFWYASIYENNGLCLNPTISFVKNIGHDGSGTNCSSSKISQEISSEASFIEYPVDVLESEQAVHRIKFFYKINTKSLFLRGVNKFCRSFFNKNLF</sequence>
<protein>
    <submittedName>
        <fullName evidence="2">Glycosyltransferase</fullName>
    </submittedName>
</protein>
<organism evidence="2 3">
    <name type="scientific">Marinobacterium marinum</name>
    <dbReference type="NCBI Taxonomy" id="2756129"/>
    <lineage>
        <taxon>Bacteria</taxon>
        <taxon>Pseudomonadati</taxon>
        <taxon>Pseudomonadota</taxon>
        <taxon>Gammaproteobacteria</taxon>
        <taxon>Oceanospirillales</taxon>
        <taxon>Oceanospirillaceae</taxon>
        <taxon>Marinobacterium</taxon>
    </lineage>
</organism>
<gene>
    <name evidence="2" type="ORF">H1S06_03960</name>
</gene>
<dbReference type="Gene3D" id="3.90.550.10">
    <property type="entry name" value="Spore Coat Polysaccharide Biosynthesis Protein SpsA, Chain A"/>
    <property type="match status" value="1"/>
</dbReference>
<proteinExistence type="predicted"/>
<keyword evidence="2" id="KW-0808">Transferase</keyword>
<dbReference type="InterPro" id="IPR029044">
    <property type="entry name" value="Nucleotide-diphossugar_trans"/>
</dbReference>
<reference evidence="2 3" key="1">
    <citation type="submission" date="2020-07" db="EMBL/GenBank/DDBJ databases">
        <title>Bacterium isolated from marien macroalgae.</title>
        <authorList>
            <person name="Zhu K."/>
            <person name="Lu D."/>
            <person name="Du Z."/>
        </authorList>
    </citation>
    <scope>NUCLEOTIDE SEQUENCE [LARGE SCALE GENOMIC DNA]</scope>
    <source>
        <strain evidence="2 3">3-1745</strain>
    </source>
</reference>
<dbReference type="EMBL" id="JACEMT010000036">
    <property type="protein sequence ID" value="MBA4501515.1"/>
    <property type="molecule type" value="Genomic_DNA"/>
</dbReference>
<evidence type="ECO:0000313" key="2">
    <source>
        <dbReference type="EMBL" id="MBA4501515.1"/>
    </source>
</evidence>
<evidence type="ECO:0000313" key="3">
    <source>
        <dbReference type="Proteomes" id="UP000538931"/>
    </source>
</evidence>